<feature type="domain" description="PPIase cyclophilin-type" evidence="1">
    <location>
        <begin position="25"/>
        <end position="235"/>
    </location>
</feature>
<dbReference type="GO" id="GO:0003755">
    <property type="term" value="F:peptidyl-prolyl cis-trans isomerase activity"/>
    <property type="evidence" value="ECO:0007669"/>
    <property type="project" value="InterPro"/>
</dbReference>
<protein>
    <recommendedName>
        <fullName evidence="1">PPIase cyclophilin-type domain-containing protein</fullName>
    </recommendedName>
</protein>
<dbReference type="KEGG" id="gtt:GUITHDRAFT_141964"/>
<dbReference type="eggNOG" id="ENOG502S9VF">
    <property type="taxonomic scope" value="Eukaryota"/>
</dbReference>
<organism evidence="2">
    <name type="scientific">Guillardia theta (strain CCMP2712)</name>
    <name type="common">Cryptophyte</name>
    <dbReference type="NCBI Taxonomy" id="905079"/>
    <lineage>
        <taxon>Eukaryota</taxon>
        <taxon>Cryptophyceae</taxon>
        <taxon>Pyrenomonadales</taxon>
        <taxon>Geminigeraceae</taxon>
        <taxon>Guillardia</taxon>
    </lineage>
</organism>
<dbReference type="Pfam" id="PF00160">
    <property type="entry name" value="Pro_isomerase"/>
    <property type="match status" value="1"/>
</dbReference>
<evidence type="ECO:0000313" key="2">
    <source>
        <dbReference type="EMBL" id="EKX41479.1"/>
    </source>
</evidence>
<keyword evidence="4" id="KW-1185">Reference proteome</keyword>
<evidence type="ECO:0000313" key="3">
    <source>
        <dbReference type="EnsemblProtists" id="EKX41479"/>
    </source>
</evidence>
<dbReference type="Gene3D" id="2.40.100.10">
    <property type="entry name" value="Cyclophilin-like"/>
    <property type="match status" value="1"/>
</dbReference>
<dbReference type="EnsemblProtists" id="EKX41479">
    <property type="protein sequence ID" value="EKX41479"/>
    <property type="gene ID" value="GUITHDRAFT_141964"/>
</dbReference>
<dbReference type="InterPro" id="IPR029000">
    <property type="entry name" value="Cyclophilin-like_dom_sf"/>
</dbReference>
<dbReference type="RefSeq" id="XP_005828459.1">
    <property type="nucleotide sequence ID" value="XM_005828402.1"/>
</dbReference>
<dbReference type="InterPro" id="IPR044178">
    <property type="entry name" value="CYP28-like"/>
</dbReference>
<evidence type="ECO:0000313" key="4">
    <source>
        <dbReference type="Proteomes" id="UP000011087"/>
    </source>
</evidence>
<dbReference type="AlphaFoldDB" id="L1IZY8"/>
<sequence>MSKAMENEKWEKIIARDKRAGGANGEDRTARIVIGLFEDAAPSTCKTFIKLVKGELIAPCMDELEALGDPDAFTVSARSKLTKRNNYRQCKATEDKPVGYEYSQLWRVVKDKRLDFGRINKLYRQTENNNDSNELKHDRAGLVSTRRGGGQFEFTITPKANPELDQENVIFGSIACREVLEGLEEIEKLNNIPVTQGQFLEAAFKMSGQVIGDDRAKIQTTNRPLQKIYVTKLER</sequence>
<reference evidence="2 4" key="1">
    <citation type="journal article" date="2012" name="Nature">
        <title>Algal genomes reveal evolutionary mosaicism and the fate of nucleomorphs.</title>
        <authorList>
            <consortium name="DOE Joint Genome Institute"/>
            <person name="Curtis B.A."/>
            <person name="Tanifuji G."/>
            <person name="Burki F."/>
            <person name="Gruber A."/>
            <person name="Irimia M."/>
            <person name="Maruyama S."/>
            <person name="Arias M.C."/>
            <person name="Ball S.G."/>
            <person name="Gile G.H."/>
            <person name="Hirakawa Y."/>
            <person name="Hopkins J.F."/>
            <person name="Kuo A."/>
            <person name="Rensing S.A."/>
            <person name="Schmutz J."/>
            <person name="Symeonidi A."/>
            <person name="Elias M."/>
            <person name="Eveleigh R.J."/>
            <person name="Herman E.K."/>
            <person name="Klute M.J."/>
            <person name="Nakayama T."/>
            <person name="Obornik M."/>
            <person name="Reyes-Prieto A."/>
            <person name="Armbrust E.V."/>
            <person name="Aves S.J."/>
            <person name="Beiko R.G."/>
            <person name="Coutinho P."/>
            <person name="Dacks J.B."/>
            <person name="Durnford D.G."/>
            <person name="Fast N.M."/>
            <person name="Green B.R."/>
            <person name="Grisdale C.J."/>
            <person name="Hempel F."/>
            <person name="Henrissat B."/>
            <person name="Hoppner M.P."/>
            <person name="Ishida K."/>
            <person name="Kim E."/>
            <person name="Koreny L."/>
            <person name="Kroth P.G."/>
            <person name="Liu Y."/>
            <person name="Malik S.B."/>
            <person name="Maier U.G."/>
            <person name="McRose D."/>
            <person name="Mock T."/>
            <person name="Neilson J.A."/>
            <person name="Onodera N.T."/>
            <person name="Poole A.M."/>
            <person name="Pritham E.J."/>
            <person name="Richards T.A."/>
            <person name="Rocap G."/>
            <person name="Roy S.W."/>
            <person name="Sarai C."/>
            <person name="Schaack S."/>
            <person name="Shirato S."/>
            <person name="Slamovits C.H."/>
            <person name="Spencer D.F."/>
            <person name="Suzuki S."/>
            <person name="Worden A.Z."/>
            <person name="Zauner S."/>
            <person name="Barry K."/>
            <person name="Bell C."/>
            <person name="Bharti A.K."/>
            <person name="Crow J.A."/>
            <person name="Grimwood J."/>
            <person name="Kramer R."/>
            <person name="Lindquist E."/>
            <person name="Lucas S."/>
            <person name="Salamov A."/>
            <person name="McFadden G.I."/>
            <person name="Lane C.E."/>
            <person name="Keeling P.J."/>
            <person name="Gray M.W."/>
            <person name="Grigoriev I.V."/>
            <person name="Archibald J.M."/>
        </authorList>
    </citation>
    <scope>NUCLEOTIDE SEQUENCE</scope>
    <source>
        <strain evidence="2 4">CCMP2712</strain>
    </source>
</reference>
<dbReference type="SUPFAM" id="SSF50891">
    <property type="entry name" value="Cyclophilin-like"/>
    <property type="match status" value="1"/>
</dbReference>
<name>L1IZY8_GUITC</name>
<gene>
    <name evidence="2" type="ORF">GUITHDRAFT_141964</name>
</gene>
<dbReference type="HOGENOM" id="CLU_1182098_0_0_1"/>
<accession>L1IZY8</accession>
<dbReference type="InterPro" id="IPR002130">
    <property type="entry name" value="Cyclophilin-type_PPIase_dom"/>
</dbReference>
<dbReference type="Proteomes" id="UP000011087">
    <property type="component" value="Unassembled WGS sequence"/>
</dbReference>
<dbReference type="PaxDb" id="55529-EKX41479"/>
<dbReference type="PROSITE" id="PS50072">
    <property type="entry name" value="CSA_PPIASE_2"/>
    <property type="match status" value="1"/>
</dbReference>
<reference evidence="3" key="3">
    <citation type="submission" date="2015-06" db="UniProtKB">
        <authorList>
            <consortium name="EnsemblProtists"/>
        </authorList>
    </citation>
    <scope>IDENTIFICATION</scope>
</reference>
<dbReference type="EMBL" id="JH993023">
    <property type="protein sequence ID" value="EKX41479.1"/>
    <property type="molecule type" value="Genomic_DNA"/>
</dbReference>
<dbReference type="GeneID" id="17298143"/>
<reference evidence="4" key="2">
    <citation type="submission" date="2012-11" db="EMBL/GenBank/DDBJ databases">
        <authorList>
            <person name="Kuo A."/>
            <person name="Curtis B.A."/>
            <person name="Tanifuji G."/>
            <person name="Burki F."/>
            <person name="Gruber A."/>
            <person name="Irimia M."/>
            <person name="Maruyama S."/>
            <person name="Arias M.C."/>
            <person name="Ball S.G."/>
            <person name="Gile G.H."/>
            <person name="Hirakawa Y."/>
            <person name="Hopkins J.F."/>
            <person name="Rensing S.A."/>
            <person name="Schmutz J."/>
            <person name="Symeonidi A."/>
            <person name="Elias M."/>
            <person name="Eveleigh R.J."/>
            <person name="Herman E.K."/>
            <person name="Klute M.J."/>
            <person name="Nakayama T."/>
            <person name="Obornik M."/>
            <person name="Reyes-Prieto A."/>
            <person name="Armbrust E.V."/>
            <person name="Aves S.J."/>
            <person name="Beiko R.G."/>
            <person name="Coutinho P."/>
            <person name="Dacks J.B."/>
            <person name="Durnford D.G."/>
            <person name="Fast N.M."/>
            <person name="Green B.R."/>
            <person name="Grisdale C."/>
            <person name="Hempe F."/>
            <person name="Henrissat B."/>
            <person name="Hoppner M.P."/>
            <person name="Ishida K.-I."/>
            <person name="Kim E."/>
            <person name="Koreny L."/>
            <person name="Kroth P.G."/>
            <person name="Liu Y."/>
            <person name="Malik S.-B."/>
            <person name="Maier U.G."/>
            <person name="McRose D."/>
            <person name="Mock T."/>
            <person name="Neilson J.A."/>
            <person name="Onodera N.T."/>
            <person name="Poole A.M."/>
            <person name="Pritham E.J."/>
            <person name="Richards T.A."/>
            <person name="Rocap G."/>
            <person name="Roy S.W."/>
            <person name="Sarai C."/>
            <person name="Schaack S."/>
            <person name="Shirato S."/>
            <person name="Slamovits C.H."/>
            <person name="Spencer D.F."/>
            <person name="Suzuki S."/>
            <person name="Worden A.Z."/>
            <person name="Zauner S."/>
            <person name="Barry K."/>
            <person name="Bell C."/>
            <person name="Bharti A.K."/>
            <person name="Crow J.A."/>
            <person name="Grimwood J."/>
            <person name="Kramer R."/>
            <person name="Lindquist E."/>
            <person name="Lucas S."/>
            <person name="Salamov A."/>
            <person name="McFadden G.I."/>
            <person name="Lane C.E."/>
            <person name="Keeling P.J."/>
            <person name="Gray M.W."/>
            <person name="Grigoriev I.V."/>
            <person name="Archibald J.M."/>
        </authorList>
    </citation>
    <scope>NUCLEOTIDE SEQUENCE</scope>
    <source>
        <strain evidence="4">CCMP2712</strain>
    </source>
</reference>
<evidence type="ECO:0000259" key="1">
    <source>
        <dbReference type="PROSITE" id="PS50072"/>
    </source>
</evidence>
<dbReference type="GO" id="GO:0009507">
    <property type="term" value="C:chloroplast"/>
    <property type="evidence" value="ECO:0007669"/>
    <property type="project" value="TreeGrafter"/>
</dbReference>
<dbReference type="PANTHER" id="PTHR47875:SF1">
    <property type="entry name" value="PEPTIDYL-PROLYL CIS-TRANS ISOMERASE CYP28, CHLOROPLASTIC"/>
    <property type="match status" value="1"/>
</dbReference>
<dbReference type="PANTHER" id="PTHR47875">
    <property type="entry name" value="PEPTIDYL-PROLYL CIS-TRANS ISOMERASE CYP28, CHLOROPLASTIC"/>
    <property type="match status" value="1"/>
</dbReference>
<proteinExistence type="predicted"/>
<dbReference type="OrthoDB" id="252722at2759"/>